<organism evidence="2 3">
    <name type="scientific">Rotaria socialis</name>
    <dbReference type="NCBI Taxonomy" id="392032"/>
    <lineage>
        <taxon>Eukaryota</taxon>
        <taxon>Metazoa</taxon>
        <taxon>Spiralia</taxon>
        <taxon>Gnathifera</taxon>
        <taxon>Rotifera</taxon>
        <taxon>Eurotatoria</taxon>
        <taxon>Bdelloidea</taxon>
        <taxon>Philodinida</taxon>
        <taxon>Philodinidae</taxon>
        <taxon>Rotaria</taxon>
    </lineage>
</organism>
<dbReference type="EMBL" id="CAJOBR010044757">
    <property type="protein sequence ID" value="CAF5035395.1"/>
    <property type="molecule type" value="Genomic_DNA"/>
</dbReference>
<evidence type="ECO:0000313" key="2">
    <source>
        <dbReference type="EMBL" id="CAF5035395.1"/>
    </source>
</evidence>
<feature type="non-terminal residue" evidence="2">
    <location>
        <position position="1"/>
    </location>
</feature>
<protein>
    <submittedName>
        <fullName evidence="2">Uncharacterized protein</fullName>
    </submittedName>
</protein>
<gene>
    <name evidence="2" type="ORF">QYT958_LOCUS40980</name>
</gene>
<dbReference type="AlphaFoldDB" id="A0A822C9B1"/>
<dbReference type="Proteomes" id="UP000663848">
    <property type="component" value="Unassembled WGS sequence"/>
</dbReference>
<feature type="non-terminal residue" evidence="2">
    <location>
        <position position="95"/>
    </location>
</feature>
<proteinExistence type="predicted"/>
<evidence type="ECO:0000256" key="1">
    <source>
        <dbReference type="SAM" id="MobiDB-lite"/>
    </source>
</evidence>
<sequence>VDDALDTLEYTDEELNRYFLSGHLPSIVSEEEEEEEEEIMDDDVVIVETMQQEKKEEEEEEEEEQDVVLSQKFSQLSTHTEDEQKSDATLKRRRS</sequence>
<comment type="caution">
    <text evidence="2">The sequence shown here is derived from an EMBL/GenBank/DDBJ whole genome shotgun (WGS) entry which is preliminary data.</text>
</comment>
<reference evidence="2" key="1">
    <citation type="submission" date="2021-02" db="EMBL/GenBank/DDBJ databases">
        <authorList>
            <person name="Nowell W R."/>
        </authorList>
    </citation>
    <scope>NUCLEOTIDE SEQUENCE</scope>
</reference>
<feature type="region of interest" description="Disordered" evidence="1">
    <location>
        <begin position="50"/>
        <end position="95"/>
    </location>
</feature>
<name>A0A822C9B1_9BILA</name>
<accession>A0A822C9B1</accession>
<feature type="compositionally biased region" description="Basic and acidic residues" evidence="1">
    <location>
        <begin position="79"/>
        <end position="95"/>
    </location>
</feature>
<evidence type="ECO:0000313" key="3">
    <source>
        <dbReference type="Proteomes" id="UP000663848"/>
    </source>
</evidence>
<feature type="compositionally biased region" description="Acidic residues" evidence="1">
    <location>
        <begin position="56"/>
        <end position="66"/>
    </location>
</feature>